<comment type="caution">
    <text evidence="1">The sequence shown here is derived from an EMBL/GenBank/DDBJ whole genome shotgun (WGS) entry which is preliminary data.</text>
</comment>
<evidence type="ECO:0000313" key="1">
    <source>
        <dbReference type="EMBL" id="KXZ44066.1"/>
    </source>
</evidence>
<dbReference type="Proteomes" id="UP000075714">
    <property type="component" value="Unassembled WGS sequence"/>
</dbReference>
<name>A0A150G2G8_GONPE</name>
<proteinExistence type="predicted"/>
<organism evidence="1 2">
    <name type="scientific">Gonium pectorale</name>
    <name type="common">Green alga</name>
    <dbReference type="NCBI Taxonomy" id="33097"/>
    <lineage>
        <taxon>Eukaryota</taxon>
        <taxon>Viridiplantae</taxon>
        <taxon>Chlorophyta</taxon>
        <taxon>core chlorophytes</taxon>
        <taxon>Chlorophyceae</taxon>
        <taxon>CS clade</taxon>
        <taxon>Chlamydomonadales</taxon>
        <taxon>Volvocaceae</taxon>
        <taxon>Gonium</taxon>
    </lineage>
</organism>
<dbReference type="AlphaFoldDB" id="A0A150G2G8"/>
<accession>A0A150G2G8</accession>
<gene>
    <name evidence="1" type="ORF">GPECTOR_74g680</name>
</gene>
<keyword evidence="2" id="KW-1185">Reference proteome</keyword>
<evidence type="ECO:0000313" key="2">
    <source>
        <dbReference type="Proteomes" id="UP000075714"/>
    </source>
</evidence>
<protein>
    <submittedName>
        <fullName evidence="1">Uncharacterized protein</fullName>
    </submittedName>
</protein>
<reference evidence="2" key="1">
    <citation type="journal article" date="2016" name="Nat. Commun.">
        <title>The Gonium pectorale genome demonstrates co-option of cell cycle regulation during the evolution of multicellularity.</title>
        <authorList>
            <person name="Hanschen E.R."/>
            <person name="Marriage T.N."/>
            <person name="Ferris P.J."/>
            <person name="Hamaji T."/>
            <person name="Toyoda A."/>
            <person name="Fujiyama A."/>
            <person name="Neme R."/>
            <person name="Noguchi H."/>
            <person name="Minakuchi Y."/>
            <person name="Suzuki M."/>
            <person name="Kawai-Toyooka H."/>
            <person name="Smith D.R."/>
            <person name="Sparks H."/>
            <person name="Anderson J."/>
            <person name="Bakaric R."/>
            <person name="Luria V."/>
            <person name="Karger A."/>
            <person name="Kirschner M.W."/>
            <person name="Durand P.M."/>
            <person name="Michod R.E."/>
            <person name="Nozaki H."/>
            <person name="Olson B.J."/>
        </authorList>
    </citation>
    <scope>NUCLEOTIDE SEQUENCE [LARGE SCALE GENOMIC DNA]</scope>
    <source>
        <strain evidence="2">NIES-2863</strain>
    </source>
</reference>
<dbReference type="EMBL" id="LSYV01000075">
    <property type="protein sequence ID" value="KXZ44066.1"/>
    <property type="molecule type" value="Genomic_DNA"/>
</dbReference>
<sequence length="55" mass="5748">MYNLPGCVNVGGTDGSSVGAGPVPPERRCWAQLGVFNDTALLAYDLDINQNQVPG</sequence>